<dbReference type="Pfam" id="PF02674">
    <property type="entry name" value="Colicin_V"/>
    <property type="match status" value="1"/>
</dbReference>
<dbReference type="EMBL" id="ALWO02000025">
    <property type="protein sequence ID" value="EOZ98002.1"/>
    <property type="molecule type" value="Genomic_DNA"/>
</dbReference>
<dbReference type="AlphaFoldDB" id="S2DFW9"/>
<evidence type="ECO:0000256" key="3">
    <source>
        <dbReference type="ARBA" id="ARBA00022989"/>
    </source>
</evidence>
<evidence type="ECO:0000256" key="1">
    <source>
        <dbReference type="ARBA" id="ARBA00004141"/>
    </source>
</evidence>
<dbReference type="STRING" id="1189612.A33Q_1509"/>
<evidence type="ECO:0000313" key="7">
    <source>
        <dbReference type="Proteomes" id="UP000006073"/>
    </source>
</evidence>
<feature type="transmembrane region" description="Helical" evidence="5">
    <location>
        <begin position="62"/>
        <end position="83"/>
    </location>
</feature>
<protein>
    <recommendedName>
        <fullName evidence="8">Membrane protein required for colicin V production</fullName>
    </recommendedName>
</protein>
<name>S2DFW9_INDAL</name>
<dbReference type="PANTHER" id="PTHR37306:SF1">
    <property type="entry name" value="COLICIN V PRODUCTION PROTEIN"/>
    <property type="match status" value="1"/>
</dbReference>
<proteinExistence type="predicted"/>
<keyword evidence="7" id="KW-1185">Reference proteome</keyword>
<feature type="transmembrane region" description="Helical" evidence="5">
    <location>
        <begin position="95"/>
        <end position="119"/>
    </location>
</feature>
<comment type="subcellular location">
    <subcellularLocation>
        <location evidence="1">Membrane</location>
        <topology evidence="1">Multi-pass membrane protein</topology>
    </subcellularLocation>
</comment>
<sequence>MDIIILVFCILGAYSGYRQGFFISILSVVAFIVALVLAFHFMDWGAQVLASRVEDMTFALPFVAFIMIFLGVILIIRGLAFLVKKTLDFTIFGSVDSIAGGVLGVVKTVFILSLFIWIADAFEFNLTEEMKAKSKSYAYVQPIAPVIIGAMDQYTPIIKETVASIQQIVKSTSDGFID</sequence>
<evidence type="ECO:0000256" key="5">
    <source>
        <dbReference type="SAM" id="Phobius"/>
    </source>
</evidence>
<keyword evidence="4 5" id="KW-0472">Membrane</keyword>
<comment type="caution">
    <text evidence="6">The sequence shown here is derived from an EMBL/GenBank/DDBJ whole genome shotgun (WGS) entry which is preliminary data.</text>
</comment>
<evidence type="ECO:0008006" key="8">
    <source>
        <dbReference type="Google" id="ProtNLM"/>
    </source>
</evidence>
<dbReference type="eggNOG" id="COG1286">
    <property type="taxonomic scope" value="Bacteria"/>
</dbReference>
<feature type="transmembrane region" description="Helical" evidence="5">
    <location>
        <begin position="21"/>
        <end position="42"/>
    </location>
</feature>
<dbReference type="GO" id="GO:0009403">
    <property type="term" value="P:toxin biosynthetic process"/>
    <property type="evidence" value="ECO:0007669"/>
    <property type="project" value="InterPro"/>
</dbReference>
<gene>
    <name evidence="6" type="ORF">A33Q_1509</name>
</gene>
<keyword evidence="2 5" id="KW-0812">Transmembrane</keyword>
<dbReference type="RefSeq" id="WP_016254829.1">
    <property type="nucleotide sequence ID" value="NZ_ALWO02000025.1"/>
</dbReference>
<evidence type="ECO:0000256" key="2">
    <source>
        <dbReference type="ARBA" id="ARBA00022692"/>
    </source>
</evidence>
<organism evidence="6 7">
    <name type="scientific">Indibacter alkaliphilus (strain CCUG 57479 / KCTC 22604 / LW1)</name>
    <dbReference type="NCBI Taxonomy" id="1189612"/>
    <lineage>
        <taxon>Bacteria</taxon>
        <taxon>Pseudomonadati</taxon>
        <taxon>Bacteroidota</taxon>
        <taxon>Cytophagia</taxon>
        <taxon>Cytophagales</taxon>
        <taxon>Cyclobacteriaceae</taxon>
    </lineage>
</organism>
<accession>S2DFW9</accession>
<dbReference type="Proteomes" id="UP000006073">
    <property type="component" value="Unassembled WGS sequence"/>
</dbReference>
<reference evidence="6 7" key="1">
    <citation type="journal article" date="2013" name="Genome Announc.">
        <title>Draft Genome Sequence of Indibacter alkaliphilus Strain LW1T, Isolated from Lonar Lake, a Haloalkaline Lake in the Buldana District of Maharashtra, India.</title>
        <authorList>
            <person name="Singh A."/>
            <person name="Kumar Jangir P."/>
            <person name="Sharma R."/>
            <person name="Singh A."/>
            <person name="Kumar Pinnaka A."/>
            <person name="Shivaji S."/>
        </authorList>
    </citation>
    <scope>NUCLEOTIDE SEQUENCE [LARGE SCALE GENOMIC DNA]</scope>
    <source>
        <strain evidence="7">CCUG 57479 / KCTC 22604 / LW1</strain>
    </source>
</reference>
<dbReference type="GO" id="GO:0016020">
    <property type="term" value="C:membrane"/>
    <property type="evidence" value="ECO:0007669"/>
    <property type="project" value="UniProtKB-SubCell"/>
</dbReference>
<evidence type="ECO:0000256" key="4">
    <source>
        <dbReference type="ARBA" id="ARBA00023136"/>
    </source>
</evidence>
<evidence type="ECO:0000313" key="6">
    <source>
        <dbReference type="EMBL" id="EOZ98002.1"/>
    </source>
</evidence>
<keyword evidence="3 5" id="KW-1133">Transmembrane helix</keyword>
<dbReference type="PANTHER" id="PTHR37306">
    <property type="entry name" value="COLICIN V PRODUCTION PROTEIN"/>
    <property type="match status" value="1"/>
</dbReference>
<dbReference type="InterPro" id="IPR003825">
    <property type="entry name" value="Colicin-V_CvpA"/>
</dbReference>